<dbReference type="GO" id="GO:0033596">
    <property type="term" value="C:TSC1-TSC2 complex"/>
    <property type="evidence" value="ECO:0007669"/>
    <property type="project" value="TreeGrafter"/>
</dbReference>
<accession>A0A815GHJ7</accession>
<sequence length="1009" mass="115396">MFTGLDNRRNSASVRQNLLQALKADCQQLNQPLLNQLIEYYLQTESPNALLLIKQFNENGKEQTKVLIEHLNSQGLKQYSRQSTNSGNTDVCSHDDQEKIAHTMKVFRILCLIIHSQVPSLPTLIKDSILLTNCLHAITKCKDDPNILAQGCYFFAALAATLPSEIAQHTDAILNIFKATCKYLHKNLASLRQLSLQIQSHSLDKVQLWIVNQSAHALFYTLYTAYPCNFVYQIQRELQRNENPEVFDDIFVPMFQRVRLNPRLIENDRKRELDKHKLLGKDPYNIIYEARKLSLDPLFGRELPANVNWMHQEMKRILPFQHFKRQSPARSTDQLYDGRRSIIDSTTSPEITSKRANSTPFQKLKDKIKSLVRPTSASTPATTISTPDVGVVTASTSANATTTNNTLSIPNVSSGVFTSPSPSLGSDIRAVKTMPELQSTTDLTSSAASTPVISRSNQNHQAYVETVINTISSVYDQNIPSHWRKILGRYDPSLLTVSTPQRHATFYVSPSEHSLDNQQQQQHQQQYDDSSPTSTNEKRQRCASASCASGHHVHSPVLAAPTTSTDEILPRTRSLSTKQRTRNSTTGPFYQKHQLTHQTEYDEDDNDDNVLVNQRFSTDSSTMSIPSELYITSETKNSIPDEFSWSDHDFISIPHFDFNDIVGNNCSSNELKQFDRLYECHSSHEIFLTEQYRKMWEYLWAKEKSHHKHINDLQTVCAFTDSLRDEVSVYLTEELNICEHDSKSLSDENALLGQKVVELGKVVSRRKQMCANEDKDTEIRQLEENCEQLRKSVNNESLKLTNLQSELDDNEKEMKNIGERLEELKVLSKNISSLDDLNTQLECQYLRFTDEMSMPMHNQSLASHVSKDDDEQATMKSTSSTTTNGHDATSELDSISFSDDHREENDDLRQEDEGQMENYDQLLAEIIEILKHQHLEMNDDRSTIDIENEAYGLLLEYMESKSDMQNYLLEHNTRYTDLYLDVQQDYIAQMEKDLTLNQSVLDQMQNVAI</sequence>
<dbReference type="GO" id="GO:0032007">
    <property type="term" value="P:negative regulation of TOR signaling"/>
    <property type="evidence" value="ECO:0007669"/>
    <property type="project" value="TreeGrafter"/>
</dbReference>
<evidence type="ECO:0000256" key="1">
    <source>
        <dbReference type="SAM" id="Coils"/>
    </source>
</evidence>
<feature type="coiled-coil region" evidence="1">
    <location>
        <begin position="765"/>
        <end position="844"/>
    </location>
</feature>
<feature type="region of interest" description="Disordered" evidence="2">
    <location>
        <begin position="860"/>
        <end position="915"/>
    </location>
</feature>
<feature type="compositionally biased region" description="Polar residues" evidence="2">
    <location>
        <begin position="874"/>
        <end position="897"/>
    </location>
</feature>
<protein>
    <submittedName>
        <fullName evidence="3">Uncharacterized protein</fullName>
    </submittedName>
</protein>
<keyword evidence="4" id="KW-1185">Reference proteome</keyword>
<name>A0A815GHJ7_ADIRI</name>
<dbReference type="InterPro" id="IPR007483">
    <property type="entry name" value="Hamartin"/>
</dbReference>
<dbReference type="InterPro" id="IPR016024">
    <property type="entry name" value="ARM-type_fold"/>
</dbReference>
<dbReference type="GO" id="GO:0051726">
    <property type="term" value="P:regulation of cell cycle"/>
    <property type="evidence" value="ECO:0007669"/>
    <property type="project" value="TreeGrafter"/>
</dbReference>
<keyword evidence="1" id="KW-0175">Coiled coil</keyword>
<evidence type="ECO:0000313" key="3">
    <source>
        <dbReference type="EMBL" id="CAF1340034.1"/>
    </source>
</evidence>
<reference evidence="3" key="1">
    <citation type="submission" date="2021-02" db="EMBL/GenBank/DDBJ databases">
        <authorList>
            <person name="Nowell W R."/>
        </authorList>
    </citation>
    <scope>NUCLEOTIDE SEQUENCE</scope>
</reference>
<evidence type="ECO:0000313" key="4">
    <source>
        <dbReference type="Proteomes" id="UP000663828"/>
    </source>
</evidence>
<dbReference type="Proteomes" id="UP000663828">
    <property type="component" value="Unassembled WGS sequence"/>
</dbReference>
<organism evidence="3 4">
    <name type="scientific">Adineta ricciae</name>
    <name type="common">Rotifer</name>
    <dbReference type="NCBI Taxonomy" id="249248"/>
    <lineage>
        <taxon>Eukaryota</taxon>
        <taxon>Metazoa</taxon>
        <taxon>Spiralia</taxon>
        <taxon>Gnathifera</taxon>
        <taxon>Rotifera</taxon>
        <taxon>Eurotatoria</taxon>
        <taxon>Bdelloidea</taxon>
        <taxon>Adinetida</taxon>
        <taxon>Adinetidae</taxon>
        <taxon>Adineta</taxon>
    </lineage>
</organism>
<comment type="caution">
    <text evidence="3">The sequence shown here is derived from an EMBL/GenBank/DDBJ whole genome shotgun (WGS) entry which is preliminary data.</text>
</comment>
<dbReference type="PANTHER" id="PTHR15154">
    <property type="entry name" value="HAMARTIN"/>
    <property type="match status" value="1"/>
</dbReference>
<proteinExistence type="predicted"/>
<dbReference type="AlphaFoldDB" id="A0A815GHJ7"/>
<dbReference type="SUPFAM" id="SSF48371">
    <property type="entry name" value="ARM repeat"/>
    <property type="match status" value="1"/>
</dbReference>
<dbReference type="EMBL" id="CAJNOR010002778">
    <property type="protein sequence ID" value="CAF1340034.1"/>
    <property type="molecule type" value="Genomic_DNA"/>
</dbReference>
<evidence type="ECO:0000256" key="2">
    <source>
        <dbReference type="SAM" id="MobiDB-lite"/>
    </source>
</evidence>
<feature type="region of interest" description="Disordered" evidence="2">
    <location>
        <begin position="510"/>
        <end position="567"/>
    </location>
</feature>
<dbReference type="Pfam" id="PF04388">
    <property type="entry name" value="Hamartin"/>
    <property type="match status" value="1"/>
</dbReference>
<dbReference type="PANTHER" id="PTHR15154:SF2">
    <property type="entry name" value="HAMARTIN"/>
    <property type="match status" value="1"/>
</dbReference>
<gene>
    <name evidence="3" type="ORF">XAT740_LOCUS30903</name>
</gene>
<feature type="compositionally biased region" description="Basic and acidic residues" evidence="2">
    <location>
        <begin position="898"/>
        <end position="912"/>
    </location>
</feature>